<proteinExistence type="predicted"/>
<dbReference type="EMBL" id="KI913202">
    <property type="protein sequence ID" value="ETV67083.1"/>
    <property type="molecule type" value="Genomic_DNA"/>
</dbReference>
<dbReference type="AlphaFoldDB" id="W4FK50"/>
<name>W4FK50_APHAT</name>
<dbReference type="VEuPathDB" id="FungiDB:H257_16635"/>
<sequence>MLPAGLVREYGWNLLEKRSCICNDDVMKVALYFICSLLRRHVRQVCTVVENVEVCGGRTSLSSPSTLVRWCGHVMHEDHPRLASCARRHAMRSSQMPLHCNQHCKLLSKPMVYLLYVRPSLVGH</sequence>
<organism evidence="1">
    <name type="scientific">Aphanomyces astaci</name>
    <name type="common">Crayfish plague agent</name>
    <dbReference type="NCBI Taxonomy" id="112090"/>
    <lineage>
        <taxon>Eukaryota</taxon>
        <taxon>Sar</taxon>
        <taxon>Stramenopiles</taxon>
        <taxon>Oomycota</taxon>
        <taxon>Saprolegniomycetes</taxon>
        <taxon>Saprolegniales</taxon>
        <taxon>Verrucalvaceae</taxon>
        <taxon>Aphanomyces</taxon>
    </lineage>
</organism>
<reference evidence="1" key="1">
    <citation type="submission" date="2013-12" db="EMBL/GenBank/DDBJ databases">
        <title>The Genome Sequence of Aphanomyces astaci APO3.</title>
        <authorList>
            <consortium name="The Broad Institute Genomics Platform"/>
            <person name="Russ C."/>
            <person name="Tyler B."/>
            <person name="van West P."/>
            <person name="Dieguez-Uribeondo J."/>
            <person name="Young S.K."/>
            <person name="Zeng Q."/>
            <person name="Gargeya S."/>
            <person name="Fitzgerald M."/>
            <person name="Abouelleil A."/>
            <person name="Alvarado L."/>
            <person name="Chapman S.B."/>
            <person name="Gainer-Dewar J."/>
            <person name="Goldberg J."/>
            <person name="Griggs A."/>
            <person name="Gujja S."/>
            <person name="Hansen M."/>
            <person name="Howarth C."/>
            <person name="Imamovic A."/>
            <person name="Ireland A."/>
            <person name="Larimer J."/>
            <person name="McCowan C."/>
            <person name="Murphy C."/>
            <person name="Pearson M."/>
            <person name="Poon T.W."/>
            <person name="Priest M."/>
            <person name="Roberts A."/>
            <person name="Saif S."/>
            <person name="Shea T."/>
            <person name="Sykes S."/>
            <person name="Wortman J."/>
            <person name="Nusbaum C."/>
            <person name="Birren B."/>
        </authorList>
    </citation>
    <scope>NUCLEOTIDE SEQUENCE [LARGE SCALE GENOMIC DNA]</scope>
    <source>
        <strain evidence="1">APO3</strain>
    </source>
</reference>
<protein>
    <submittedName>
        <fullName evidence="1">Uncharacterized protein</fullName>
    </submittedName>
</protein>
<gene>
    <name evidence="1" type="ORF">H257_16635</name>
</gene>
<dbReference type="GeneID" id="20818631"/>
<evidence type="ECO:0000313" key="1">
    <source>
        <dbReference type="EMBL" id="ETV67083.1"/>
    </source>
</evidence>
<accession>W4FK50</accession>
<dbReference type="RefSeq" id="XP_009843452.1">
    <property type="nucleotide sequence ID" value="XM_009845150.1"/>
</dbReference>